<sequence length="116" mass="12487">MSESRNGRGALLTGGLAAILASTCCLGPLVLIALGFSGAWIGSLTVLEPYRPFFIGAALVALFFAYRRIFRPAQVCIPGEVCADPQVSTIYKLVFWVVTALVLVALAFPYILPLFY</sequence>
<keyword evidence="5" id="KW-0475">Mercuric resistance</keyword>
<accession>A0A1Y5KZ60</accession>
<evidence type="ECO:0000256" key="8">
    <source>
        <dbReference type="ARBA" id="ARBA00022692"/>
    </source>
</evidence>
<evidence type="ECO:0000256" key="4">
    <source>
        <dbReference type="ARBA" id="ARBA00022448"/>
    </source>
</evidence>
<gene>
    <name evidence="15" type="primary">merT</name>
    <name evidence="15" type="ORF">H4C47_03560</name>
</gene>
<evidence type="ECO:0000256" key="10">
    <source>
        <dbReference type="ARBA" id="ARBA00022914"/>
    </source>
</evidence>
<evidence type="ECO:0000256" key="12">
    <source>
        <dbReference type="ARBA" id="ARBA00023136"/>
    </source>
</evidence>
<evidence type="ECO:0000256" key="6">
    <source>
        <dbReference type="ARBA" id="ARBA00022475"/>
    </source>
</evidence>
<dbReference type="InterPro" id="IPR003457">
    <property type="entry name" value="Transprt_MerT"/>
</dbReference>
<dbReference type="EMBL" id="JACGDG010000003">
    <property type="protein sequence ID" value="MBA6114810.1"/>
    <property type="molecule type" value="Genomic_DNA"/>
</dbReference>
<organism evidence="15 16">
    <name type="scientific">Pseudomonas putida</name>
    <name type="common">Arthrobacter siderocapsulatus</name>
    <dbReference type="NCBI Taxonomy" id="303"/>
    <lineage>
        <taxon>Bacteria</taxon>
        <taxon>Pseudomonadati</taxon>
        <taxon>Pseudomonadota</taxon>
        <taxon>Gammaproteobacteria</taxon>
        <taxon>Pseudomonadales</taxon>
        <taxon>Pseudomonadaceae</taxon>
        <taxon>Pseudomonas</taxon>
    </lineage>
</organism>
<evidence type="ECO:0000313" key="16">
    <source>
        <dbReference type="Proteomes" id="UP000553948"/>
    </source>
</evidence>
<keyword evidence="10" id="KW-0476">Mercury</keyword>
<dbReference type="Proteomes" id="UP000553948">
    <property type="component" value="Unassembled WGS sequence"/>
</dbReference>
<keyword evidence="6" id="KW-1003">Cell membrane</keyword>
<keyword evidence="11" id="KW-1133">Transmembrane helix</keyword>
<dbReference type="AlphaFoldDB" id="A0A1Y5KZ60"/>
<evidence type="ECO:0000256" key="9">
    <source>
        <dbReference type="ARBA" id="ARBA00022723"/>
    </source>
</evidence>
<evidence type="ECO:0000256" key="7">
    <source>
        <dbReference type="ARBA" id="ARBA00022519"/>
    </source>
</evidence>
<dbReference type="GeneID" id="57609114"/>
<comment type="subcellular location">
    <subcellularLocation>
        <location evidence="1">Cell inner membrane</location>
        <topology evidence="1">Multi-pass membrane protein</topology>
    </subcellularLocation>
</comment>
<keyword evidence="9" id="KW-0479">Metal-binding</keyword>
<comment type="similarity">
    <text evidence="2">Belongs to the MerT family.</text>
</comment>
<dbReference type="GO" id="GO:0046872">
    <property type="term" value="F:metal ion binding"/>
    <property type="evidence" value="ECO:0007669"/>
    <property type="project" value="UniProtKB-KW"/>
</dbReference>
<dbReference type="GO" id="GO:0015097">
    <property type="term" value="F:mercury ion transmembrane transporter activity"/>
    <property type="evidence" value="ECO:0007669"/>
    <property type="project" value="InterPro"/>
</dbReference>
<name>A0A1Y5KZ60_PSEPU</name>
<comment type="function">
    <text evidence="14">Involved in mercury resistance. Probably transfers a mercuric ion from the periplasmic Hg(2+)-binding protein MerP to the cytoplasmic mercuric reductase MerA.</text>
</comment>
<dbReference type="RefSeq" id="WP_008567181.1">
    <property type="nucleotide sequence ID" value="NZ_CP060529.1"/>
</dbReference>
<dbReference type="Pfam" id="PF02411">
    <property type="entry name" value="MerT"/>
    <property type="match status" value="1"/>
</dbReference>
<evidence type="ECO:0000256" key="11">
    <source>
        <dbReference type="ARBA" id="ARBA00022989"/>
    </source>
</evidence>
<evidence type="ECO:0000256" key="5">
    <source>
        <dbReference type="ARBA" id="ARBA00022466"/>
    </source>
</evidence>
<dbReference type="GO" id="GO:0005886">
    <property type="term" value="C:plasma membrane"/>
    <property type="evidence" value="ECO:0007669"/>
    <property type="project" value="UniProtKB-SubCell"/>
</dbReference>
<proteinExistence type="inferred from homology"/>
<evidence type="ECO:0000256" key="3">
    <source>
        <dbReference type="ARBA" id="ARBA00017053"/>
    </source>
</evidence>
<evidence type="ECO:0000256" key="14">
    <source>
        <dbReference type="ARBA" id="ARBA00045720"/>
    </source>
</evidence>
<evidence type="ECO:0000256" key="13">
    <source>
        <dbReference type="ARBA" id="ARBA00030934"/>
    </source>
</evidence>
<evidence type="ECO:0000313" key="15">
    <source>
        <dbReference type="EMBL" id="MBA6114810.1"/>
    </source>
</evidence>
<protein>
    <recommendedName>
        <fullName evidence="3">Mercuric transport protein MerT</fullName>
    </recommendedName>
    <alternativeName>
        <fullName evidence="13">Mercury ion transport protein</fullName>
    </alternativeName>
</protein>
<dbReference type="NCBIfam" id="NF010314">
    <property type="entry name" value="PRK13751.2"/>
    <property type="match status" value="1"/>
</dbReference>
<keyword evidence="7" id="KW-0997">Cell inner membrane</keyword>
<reference evidence="15 16" key="1">
    <citation type="submission" date="2020-07" db="EMBL/GenBank/DDBJ databases">
        <title>Diversity of carbapenemase encoding genes among Pseudomonas putida group clinical isolates in a tertiary Brazilian hospital.</title>
        <authorList>
            <person name="Alberto-Lei F."/>
            <person name="Nodari C.S."/>
            <person name="Streling A.P."/>
            <person name="Paulino J.T."/>
            <person name="Bessa-Neto F.O."/>
            <person name="Cayo R."/>
            <person name="Gales A.C."/>
        </authorList>
    </citation>
    <scope>NUCLEOTIDE SEQUENCE [LARGE SCALE GENOMIC DNA]</scope>
    <source>
        <strain evidence="15 16">12464</strain>
    </source>
</reference>
<dbReference type="Gene3D" id="1.10.287.910">
    <property type="entry name" value="bacterial mercury transporter, merf"/>
    <property type="match status" value="1"/>
</dbReference>
<evidence type="ECO:0000256" key="2">
    <source>
        <dbReference type="ARBA" id="ARBA00008224"/>
    </source>
</evidence>
<keyword evidence="8" id="KW-0812">Transmembrane</keyword>
<comment type="caution">
    <text evidence="15">The sequence shown here is derived from an EMBL/GenBank/DDBJ whole genome shotgun (WGS) entry which is preliminary data.</text>
</comment>
<evidence type="ECO:0000256" key="1">
    <source>
        <dbReference type="ARBA" id="ARBA00004429"/>
    </source>
</evidence>
<keyword evidence="12" id="KW-0472">Membrane</keyword>
<keyword evidence="4" id="KW-0813">Transport</keyword>